<dbReference type="SUPFAM" id="SSF102405">
    <property type="entry name" value="MCP/YpsA-like"/>
    <property type="match status" value="1"/>
</dbReference>
<dbReference type="NCBIfam" id="TIGR00730">
    <property type="entry name" value="Rossman fold protein, TIGR00730 family"/>
    <property type="match status" value="1"/>
</dbReference>
<dbReference type="InterPro" id="IPR005269">
    <property type="entry name" value="LOG"/>
</dbReference>
<dbReference type="InterPro" id="IPR031100">
    <property type="entry name" value="LOG_fam"/>
</dbReference>
<organism evidence="3 4">
    <name type="scientific">Lentzea roselyniae</name>
    <dbReference type="NCBI Taxonomy" id="531940"/>
    <lineage>
        <taxon>Bacteria</taxon>
        <taxon>Bacillati</taxon>
        <taxon>Actinomycetota</taxon>
        <taxon>Actinomycetes</taxon>
        <taxon>Pseudonocardiales</taxon>
        <taxon>Pseudonocardiaceae</taxon>
        <taxon>Lentzea</taxon>
    </lineage>
</organism>
<evidence type="ECO:0000256" key="2">
    <source>
        <dbReference type="RuleBase" id="RU363015"/>
    </source>
</evidence>
<comment type="catalytic activity">
    <reaction evidence="2">
        <text>N(6)-(dimethylallyl)adenosine 5'-phosphate + H2O = N(6)-dimethylallyladenine + D-ribose 5-phosphate</text>
        <dbReference type="Rhea" id="RHEA:48560"/>
        <dbReference type="ChEBI" id="CHEBI:15377"/>
        <dbReference type="ChEBI" id="CHEBI:17660"/>
        <dbReference type="ChEBI" id="CHEBI:57526"/>
        <dbReference type="ChEBI" id="CHEBI:78346"/>
        <dbReference type="EC" id="3.2.2.n1"/>
    </reaction>
</comment>
<sequence>MRVCVFCGSSAGRVRHMETAAGVGRVLAERGIEVVYGGGRIGTMGAVADGALNAGGSVVGVIPQHMIEWEIAHDGLAELHVVDTMHQRKALMADLSDAFVALPGGAGTMDELFEIWTWAQLGLHAKPIGLLNTGGFYDHLIALIDHMVAEGFLKAPYREIVLVDDEIGRLVDRMAEYEPPAYEWVEDAPIQ</sequence>
<comment type="caution">
    <text evidence="3">The sequence shown here is derived from an EMBL/GenBank/DDBJ whole genome shotgun (WGS) entry which is preliminary data.</text>
</comment>
<evidence type="ECO:0000313" key="3">
    <source>
        <dbReference type="EMBL" id="GAA3628076.1"/>
    </source>
</evidence>
<accession>A0ABP7AA50</accession>
<evidence type="ECO:0000256" key="1">
    <source>
        <dbReference type="ARBA" id="ARBA00006763"/>
    </source>
</evidence>
<dbReference type="EC" id="3.2.2.n1" evidence="2"/>
<protein>
    <recommendedName>
        <fullName evidence="2">Cytokinin riboside 5'-monophosphate phosphoribohydrolase</fullName>
        <ecNumber evidence="2">3.2.2.n1</ecNumber>
    </recommendedName>
</protein>
<dbReference type="PANTHER" id="PTHR31223:SF70">
    <property type="entry name" value="LOG FAMILY PROTEIN YJL055W"/>
    <property type="match status" value="1"/>
</dbReference>
<dbReference type="PANTHER" id="PTHR31223">
    <property type="entry name" value="LOG FAMILY PROTEIN YJL055W"/>
    <property type="match status" value="1"/>
</dbReference>
<name>A0ABP7AA50_9PSEU</name>
<keyword evidence="4" id="KW-1185">Reference proteome</keyword>
<keyword evidence="2" id="KW-0378">Hydrolase</keyword>
<dbReference type="Pfam" id="PF03641">
    <property type="entry name" value="Lysine_decarbox"/>
    <property type="match status" value="1"/>
</dbReference>
<dbReference type="Gene3D" id="3.40.50.450">
    <property type="match status" value="1"/>
</dbReference>
<reference evidence="4" key="1">
    <citation type="journal article" date="2019" name="Int. J. Syst. Evol. Microbiol.">
        <title>The Global Catalogue of Microorganisms (GCM) 10K type strain sequencing project: providing services to taxonomists for standard genome sequencing and annotation.</title>
        <authorList>
            <consortium name="The Broad Institute Genomics Platform"/>
            <consortium name="The Broad Institute Genome Sequencing Center for Infectious Disease"/>
            <person name="Wu L."/>
            <person name="Ma J."/>
        </authorList>
    </citation>
    <scope>NUCLEOTIDE SEQUENCE [LARGE SCALE GENOMIC DNA]</scope>
    <source>
        <strain evidence="4">JCM 17494</strain>
    </source>
</reference>
<comment type="similarity">
    <text evidence="1 2">Belongs to the LOG family.</text>
</comment>
<dbReference type="RefSeq" id="WP_346128347.1">
    <property type="nucleotide sequence ID" value="NZ_BAABBE010000003.1"/>
</dbReference>
<dbReference type="EMBL" id="BAABBE010000003">
    <property type="protein sequence ID" value="GAA3628076.1"/>
    <property type="molecule type" value="Genomic_DNA"/>
</dbReference>
<evidence type="ECO:0000313" key="4">
    <source>
        <dbReference type="Proteomes" id="UP001500711"/>
    </source>
</evidence>
<proteinExistence type="inferred from homology"/>
<comment type="catalytic activity">
    <reaction evidence="2">
        <text>9-ribosyl-trans-zeatin 5'-phosphate + H2O = trans-zeatin + D-ribose 5-phosphate</text>
        <dbReference type="Rhea" id="RHEA:48564"/>
        <dbReference type="ChEBI" id="CHEBI:15377"/>
        <dbReference type="ChEBI" id="CHEBI:16522"/>
        <dbReference type="ChEBI" id="CHEBI:78346"/>
        <dbReference type="ChEBI" id="CHEBI:87947"/>
        <dbReference type="EC" id="3.2.2.n1"/>
    </reaction>
</comment>
<dbReference type="Proteomes" id="UP001500711">
    <property type="component" value="Unassembled WGS sequence"/>
</dbReference>
<keyword evidence="2" id="KW-0203">Cytokinin biosynthesis</keyword>
<gene>
    <name evidence="3" type="ORF">GCM10022267_13040</name>
</gene>